<dbReference type="EMBL" id="GHBR01009470">
    <property type="protein sequence ID" value="NDJ99466.1"/>
    <property type="molecule type" value="Transcribed_RNA"/>
</dbReference>
<evidence type="ECO:0000256" key="2">
    <source>
        <dbReference type="ARBA" id="ARBA00006375"/>
    </source>
</evidence>
<keyword evidence="3" id="KW-0813">Transport</keyword>
<dbReference type="Pfam" id="PF00153">
    <property type="entry name" value="Mito_carr"/>
    <property type="match status" value="1"/>
</dbReference>
<sequence>MIRDIINRKVIPGKHEHAKNFCTGAALGCILSTLCFPINATRIFMQGELGVPFKGLTPSYAQLYQLRGSNIRRIYIGAGANALRSILSWGVINTTHEYLVKNKYFVNN</sequence>
<comment type="subcellular location">
    <subcellularLocation>
        <location evidence="1">Mitochondrion inner membrane</location>
        <topology evidence="1">Multi-pass membrane protein</topology>
    </subcellularLocation>
</comment>
<keyword evidence="4" id="KW-0812">Transmembrane</keyword>
<dbReference type="PANTHER" id="PTHR46131">
    <property type="entry name" value="SD08549P"/>
    <property type="match status" value="1"/>
</dbReference>
<evidence type="ECO:0000256" key="9">
    <source>
        <dbReference type="ARBA" id="ARBA00023136"/>
    </source>
</evidence>
<proteinExistence type="inferred from homology"/>
<keyword evidence="7" id="KW-1133">Transmembrane helix</keyword>
<accession>A0A6B2GAG4</accession>
<keyword evidence="5" id="KW-0677">Repeat</keyword>
<keyword evidence="8" id="KW-0496">Mitochondrion</keyword>
<dbReference type="AlphaFoldDB" id="A0A6B2GAG4"/>
<dbReference type="SUPFAM" id="SSF103506">
    <property type="entry name" value="Mitochondrial carrier"/>
    <property type="match status" value="1"/>
</dbReference>
<evidence type="ECO:0000256" key="3">
    <source>
        <dbReference type="ARBA" id="ARBA00022448"/>
    </source>
</evidence>
<evidence type="ECO:0000256" key="8">
    <source>
        <dbReference type="ARBA" id="ARBA00023128"/>
    </source>
</evidence>
<dbReference type="InterPro" id="IPR023395">
    <property type="entry name" value="MCP_dom_sf"/>
</dbReference>
<evidence type="ECO:0000256" key="6">
    <source>
        <dbReference type="ARBA" id="ARBA00022792"/>
    </source>
</evidence>
<evidence type="ECO:0000256" key="5">
    <source>
        <dbReference type="ARBA" id="ARBA00022737"/>
    </source>
</evidence>
<comment type="similarity">
    <text evidence="2">Belongs to the mitochondrial carrier (TC 2.A.29) family.</text>
</comment>
<evidence type="ECO:0000313" key="10">
    <source>
        <dbReference type="EMBL" id="NDJ99466.1"/>
    </source>
</evidence>
<keyword evidence="9" id="KW-0472">Membrane</keyword>
<dbReference type="GO" id="GO:0005743">
    <property type="term" value="C:mitochondrial inner membrane"/>
    <property type="evidence" value="ECO:0007669"/>
    <property type="project" value="UniProtKB-SubCell"/>
</dbReference>
<dbReference type="InterPro" id="IPR052465">
    <property type="entry name" value="Mito_NAD+_Carrier"/>
</dbReference>
<evidence type="ECO:0000256" key="1">
    <source>
        <dbReference type="ARBA" id="ARBA00004448"/>
    </source>
</evidence>
<evidence type="ECO:0000256" key="4">
    <source>
        <dbReference type="ARBA" id="ARBA00022692"/>
    </source>
</evidence>
<reference evidence="10" key="1">
    <citation type="submission" date="2018-11" db="EMBL/GenBank/DDBJ databases">
        <title>Myxobolus squamalis genome and transcriptome.</title>
        <authorList>
            <person name="Yahalomi D."/>
            <person name="Atkinson S.D."/>
            <person name="Neuhof M."/>
            <person name="Chang E.S."/>
            <person name="Philippe H."/>
            <person name="Cartwright P."/>
            <person name="Bartholomew J.L."/>
            <person name="Huchon D."/>
        </authorList>
    </citation>
    <scope>NUCLEOTIDE SEQUENCE</scope>
    <source>
        <strain evidence="10">71B08</strain>
        <tissue evidence="10">Whole</tissue>
    </source>
</reference>
<dbReference type="Gene3D" id="1.50.40.10">
    <property type="entry name" value="Mitochondrial carrier domain"/>
    <property type="match status" value="1"/>
</dbReference>
<evidence type="ECO:0000256" key="7">
    <source>
        <dbReference type="ARBA" id="ARBA00022989"/>
    </source>
</evidence>
<dbReference type="GO" id="GO:0051724">
    <property type="term" value="F:NAD transmembrane transporter activity"/>
    <property type="evidence" value="ECO:0007669"/>
    <property type="project" value="TreeGrafter"/>
</dbReference>
<name>A0A6B2GAG4_MYXSQ</name>
<protein>
    <submittedName>
        <fullName evidence="10">Solute carrier family 25 member 51 (Trinotate prediction)</fullName>
    </submittedName>
</protein>
<dbReference type="InterPro" id="IPR018108">
    <property type="entry name" value="MCP_transmembrane"/>
</dbReference>
<dbReference type="PANTHER" id="PTHR46131:SF1">
    <property type="entry name" value="SD08549P"/>
    <property type="match status" value="1"/>
</dbReference>
<organism evidence="10">
    <name type="scientific">Myxobolus squamalis</name>
    <name type="common">Myxosporean</name>
    <dbReference type="NCBI Taxonomy" id="59785"/>
    <lineage>
        <taxon>Eukaryota</taxon>
        <taxon>Metazoa</taxon>
        <taxon>Cnidaria</taxon>
        <taxon>Myxozoa</taxon>
        <taxon>Myxosporea</taxon>
        <taxon>Bivalvulida</taxon>
        <taxon>Platysporina</taxon>
        <taxon>Myxobolidae</taxon>
        <taxon>Myxobolus</taxon>
    </lineage>
</organism>
<keyword evidence="6" id="KW-0999">Mitochondrion inner membrane</keyword>